<organism evidence="1 2">
    <name type="scientific">Thermodesulfobium acidiphilum</name>
    <dbReference type="NCBI Taxonomy" id="1794699"/>
    <lineage>
        <taxon>Bacteria</taxon>
        <taxon>Pseudomonadati</taxon>
        <taxon>Thermodesulfobiota</taxon>
        <taxon>Thermodesulfobiia</taxon>
        <taxon>Thermodesulfobiales</taxon>
        <taxon>Thermodesulfobiaceae</taxon>
        <taxon>Thermodesulfobium</taxon>
    </lineage>
</organism>
<dbReference type="AlphaFoldDB" id="A0A2R4VYY0"/>
<protein>
    <submittedName>
        <fullName evidence="1">Uncharacterized protein</fullName>
    </submittedName>
</protein>
<sequence>MLCSFIVELVNTNLGDFIVNKVISLYLICLLFLLFSSDISFANEAAVHAQSDISNRLSLYLPLNKILNVYPVNNSDGNKCWIVVSIDENNLTDLDLFSTVGEGIIFKNLDRLVLNYQNPTFKVFPLDNNNPSALLVWDREGSGAFLNYKIFLVKDGRLVDIAEGESLFQGSIKTFDGGYELTSSDKRWFFVWNSDKFEKNIEGDFLSYPDNFVSDANLPDGNTLLVTYRVEKKEVSWLSNDRVSLKVGQKLFLRRLNPLEDTTCRIIYGYGNISYQGNGLFLAKKQGTATITLVPGGYDWSKAKTITVTISAS</sequence>
<dbReference type="EMBL" id="CP020921">
    <property type="protein sequence ID" value="AWB09747.1"/>
    <property type="molecule type" value="Genomic_DNA"/>
</dbReference>
<evidence type="ECO:0000313" key="1">
    <source>
        <dbReference type="EMBL" id="AWB09747.1"/>
    </source>
</evidence>
<name>A0A2R4VYY0_THEAF</name>
<gene>
    <name evidence="1" type="ORF">TDSAC_0371</name>
</gene>
<keyword evidence="2" id="KW-1185">Reference proteome</keyword>
<proteinExistence type="predicted"/>
<evidence type="ECO:0000313" key="2">
    <source>
        <dbReference type="Proteomes" id="UP000244792"/>
    </source>
</evidence>
<dbReference type="KEGG" id="taci:TDSAC_0371"/>
<reference evidence="1 2" key="1">
    <citation type="submission" date="2017-04" db="EMBL/GenBank/DDBJ databases">
        <title>Genomic insights into metabolism of Thermodesulfobium acidiphilum.</title>
        <authorList>
            <person name="Toshchakov S.V."/>
            <person name="Frolov E.N."/>
            <person name="Kublanov I.V."/>
            <person name="Samarov N.I."/>
            <person name="Novikov A."/>
            <person name="Lebedinsky A.V."/>
            <person name="Bonch-Osmolovskaya E.A."/>
            <person name="Chernyh N.A."/>
        </authorList>
    </citation>
    <scope>NUCLEOTIDE SEQUENCE [LARGE SCALE GENOMIC DNA]</scope>
    <source>
        <strain evidence="1 2">3127-1</strain>
    </source>
</reference>
<dbReference type="Proteomes" id="UP000244792">
    <property type="component" value="Chromosome"/>
</dbReference>
<accession>A0A2R4VYY0</accession>